<dbReference type="Pfam" id="PF22752">
    <property type="entry name" value="DUF488-N3i"/>
    <property type="match status" value="1"/>
</dbReference>
<comment type="caution">
    <text evidence="1">The sequence shown here is derived from an EMBL/GenBank/DDBJ whole genome shotgun (WGS) entry which is preliminary data.</text>
</comment>
<dbReference type="RefSeq" id="WP_183458385.1">
    <property type="nucleotide sequence ID" value="NZ_JACHWZ010000006.1"/>
</dbReference>
<evidence type="ECO:0000313" key="1">
    <source>
        <dbReference type="EMBL" id="MBB3060722.1"/>
    </source>
</evidence>
<accession>A0A7W4WAK2</accession>
<protein>
    <submittedName>
        <fullName evidence="1">Uncharacterized protein YeaO (DUF488 family)</fullName>
    </submittedName>
</protein>
<dbReference type="AlphaFoldDB" id="A0A7W4WAK2"/>
<evidence type="ECO:0000313" key="2">
    <source>
        <dbReference type="Proteomes" id="UP000535937"/>
    </source>
</evidence>
<sequence length="116" mass="13737">MAISIKRVYEKPESGEGMRILVDRLWPRGLSKDKAAVDLWLKDIAPSDELRRWYQHDPEKWPEFKKRYFSELDDNRDAVDELVDNIKSRKAVFLFSSKETRYNNAAALKEYIESVL</sequence>
<dbReference type="InterPro" id="IPR052552">
    <property type="entry name" value="YeaO-like"/>
</dbReference>
<proteinExistence type="predicted"/>
<dbReference type="PANTHER" id="PTHR36849">
    <property type="entry name" value="CYTOPLASMIC PROTEIN-RELATED"/>
    <property type="match status" value="1"/>
</dbReference>
<dbReference type="Proteomes" id="UP000535937">
    <property type="component" value="Unassembled WGS sequence"/>
</dbReference>
<dbReference type="PANTHER" id="PTHR36849:SF1">
    <property type="entry name" value="CYTOPLASMIC PROTEIN"/>
    <property type="match status" value="1"/>
</dbReference>
<organism evidence="1 2">
    <name type="scientific">Microbulbifer rhizosphaerae</name>
    <dbReference type="NCBI Taxonomy" id="1562603"/>
    <lineage>
        <taxon>Bacteria</taxon>
        <taxon>Pseudomonadati</taxon>
        <taxon>Pseudomonadota</taxon>
        <taxon>Gammaproteobacteria</taxon>
        <taxon>Cellvibrionales</taxon>
        <taxon>Microbulbiferaceae</taxon>
        <taxon>Microbulbifer</taxon>
    </lineage>
</organism>
<keyword evidence="2" id="KW-1185">Reference proteome</keyword>
<name>A0A7W4WAK2_9GAMM</name>
<reference evidence="1 2" key="1">
    <citation type="submission" date="2020-08" db="EMBL/GenBank/DDBJ databases">
        <title>Genomic Encyclopedia of Type Strains, Phase III (KMG-III): the genomes of soil and plant-associated and newly described type strains.</title>
        <authorList>
            <person name="Whitman W."/>
        </authorList>
    </citation>
    <scope>NUCLEOTIDE SEQUENCE [LARGE SCALE GENOMIC DNA]</scope>
    <source>
        <strain evidence="1 2">CECT 8799</strain>
    </source>
</reference>
<gene>
    <name evidence="1" type="ORF">FHS09_001542</name>
</gene>
<dbReference type="EMBL" id="JACHWZ010000006">
    <property type="protein sequence ID" value="MBB3060722.1"/>
    <property type="molecule type" value="Genomic_DNA"/>
</dbReference>